<protein>
    <submittedName>
        <fullName evidence="2">Uncharacterized protein</fullName>
    </submittedName>
</protein>
<keyword evidence="3" id="KW-1185">Reference proteome</keyword>
<dbReference type="Proteomes" id="UP001153954">
    <property type="component" value="Unassembled WGS sequence"/>
</dbReference>
<evidence type="ECO:0000313" key="2">
    <source>
        <dbReference type="EMBL" id="CAH2090872.1"/>
    </source>
</evidence>
<name>A0AAU9TYB7_EUPED</name>
<accession>A0AAU9TYB7</accession>
<feature type="region of interest" description="Disordered" evidence="1">
    <location>
        <begin position="385"/>
        <end position="410"/>
    </location>
</feature>
<evidence type="ECO:0000313" key="3">
    <source>
        <dbReference type="Proteomes" id="UP001153954"/>
    </source>
</evidence>
<dbReference type="EMBL" id="CAKOGL010000010">
    <property type="protein sequence ID" value="CAH2090872.1"/>
    <property type="molecule type" value="Genomic_DNA"/>
</dbReference>
<dbReference type="AlphaFoldDB" id="A0AAU9TYB7"/>
<evidence type="ECO:0000256" key="1">
    <source>
        <dbReference type="SAM" id="MobiDB-lite"/>
    </source>
</evidence>
<comment type="caution">
    <text evidence="2">The sequence shown here is derived from an EMBL/GenBank/DDBJ whole genome shotgun (WGS) entry which is preliminary data.</text>
</comment>
<proteinExistence type="predicted"/>
<organism evidence="2 3">
    <name type="scientific">Euphydryas editha</name>
    <name type="common">Edith's checkerspot</name>
    <dbReference type="NCBI Taxonomy" id="104508"/>
    <lineage>
        <taxon>Eukaryota</taxon>
        <taxon>Metazoa</taxon>
        <taxon>Ecdysozoa</taxon>
        <taxon>Arthropoda</taxon>
        <taxon>Hexapoda</taxon>
        <taxon>Insecta</taxon>
        <taxon>Pterygota</taxon>
        <taxon>Neoptera</taxon>
        <taxon>Endopterygota</taxon>
        <taxon>Lepidoptera</taxon>
        <taxon>Glossata</taxon>
        <taxon>Ditrysia</taxon>
        <taxon>Papilionoidea</taxon>
        <taxon>Nymphalidae</taxon>
        <taxon>Nymphalinae</taxon>
        <taxon>Euphydryas</taxon>
    </lineage>
</organism>
<feature type="compositionally biased region" description="Basic and acidic residues" evidence="1">
    <location>
        <begin position="1"/>
        <end position="27"/>
    </location>
</feature>
<reference evidence="2" key="1">
    <citation type="submission" date="2022-03" db="EMBL/GenBank/DDBJ databases">
        <authorList>
            <person name="Tunstrom K."/>
        </authorList>
    </citation>
    <scope>NUCLEOTIDE SEQUENCE</scope>
</reference>
<gene>
    <name evidence="2" type="ORF">EEDITHA_LOCUS6787</name>
</gene>
<feature type="region of interest" description="Disordered" evidence="1">
    <location>
        <begin position="1"/>
        <end position="38"/>
    </location>
</feature>
<sequence>MREKEGGGVDNRTDEETRQQRERRDTCETPAQHGGELGEAVAVRAHVGLRLPQHEHEPLVGALVQRHVRRQLRREPVVRRALERERETGELPVAAAQHGGELGEAVAVRAHVGLRLPQHEHEPLVGALVQRHVRRQLRREPVVRRALERERETGELPVAAAQHGGELGEAVAVRAHVGLRLPQHEHEPLVGALVQRHVRRQLRREPVVRRALERERETGELPVAAAQHGGELGEAVAVRAHVGLRLPQHEHEPLRERETGELPVAAAQHGGELGEAVAVRAHVGLRLPQHEHEPLVGALVQRHVRRQLRREPVVRRALERERAGELPVAAAQHGGELGEAVAVRAHVGLRLPQHEHEPLVGALVQRHVRRQLRREPVVRRALERDRRGSYLSQPRSTAASSARRSRCARM</sequence>